<accession>U3LNH0</accession>
<evidence type="ECO:0000256" key="3">
    <source>
        <dbReference type="ARBA" id="ARBA00022527"/>
    </source>
</evidence>
<dbReference type="FunFam" id="1.10.510.10:FF:000624">
    <property type="entry name" value="Mitogen-activated protein kinase"/>
    <property type="match status" value="1"/>
</dbReference>
<evidence type="ECO:0000256" key="4">
    <source>
        <dbReference type="ARBA" id="ARBA00022679"/>
    </source>
</evidence>
<dbReference type="AlphaFoldDB" id="U3LNH0"/>
<evidence type="ECO:0000256" key="8">
    <source>
        <dbReference type="PROSITE-ProRule" id="PRU10141"/>
    </source>
</evidence>
<dbReference type="EC" id="2.7.11.23" evidence="2"/>
<dbReference type="GO" id="GO:0045944">
    <property type="term" value="P:positive regulation of transcription by RNA polymerase II"/>
    <property type="evidence" value="ECO:0007669"/>
    <property type="project" value="TreeGrafter"/>
</dbReference>
<evidence type="ECO:0000256" key="1">
    <source>
        <dbReference type="ARBA" id="ARBA00006485"/>
    </source>
</evidence>
<evidence type="ECO:0000256" key="5">
    <source>
        <dbReference type="ARBA" id="ARBA00022741"/>
    </source>
</evidence>
<name>U3LNH0_9TRYP</name>
<dbReference type="PROSITE" id="PS00108">
    <property type="entry name" value="PROTEIN_KINASE_ST"/>
    <property type="match status" value="1"/>
</dbReference>
<keyword evidence="5 8" id="KW-0547">Nucleotide-binding</keyword>
<dbReference type="GO" id="GO:0005524">
    <property type="term" value="F:ATP binding"/>
    <property type="evidence" value="ECO:0007669"/>
    <property type="project" value="UniProtKB-UniRule"/>
</dbReference>
<dbReference type="PANTHER" id="PTHR24056">
    <property type="entry name" value="CELL DIVISION PROTEIN KINASE"/>
    <property type="match status" value="1"/>
</dbReference>
<comment type="similarity">
    <text evidence="1">Belongs to the protein kinase superfamily. CMGC Ser/Thr protein kinase family. CDC2/CDKX subfamily.</text>
</comment>
<dbReference type="SMART" id="SM00220">
    <property type="entry name" value="S_TKc"/>
    <property type="match status" value="1"/>
</dbReference>
<evidence type="ECO:0000259" key="10">
    <source>
        <dbReference type="PROSITE" id="PS50011"/>
    </source>
</evidence>
<dbReference type="InterPro" id="IPR000719">
    <property type="entry name" value="Prot_kinase_dom"/>
</dbReference>
<sequence length="300" mass="32834">MERYKVERKIGEGCFGQVYAARCVASGSLVALKKIALSSPDEEGIPFPVARELLTLRLVHGHPHVIRLVDVFAHGFSVVLVMEWCETDLARVLLSHSAARPVGVALVRRWMKMLLSAMAHCHAHGVLHRDVKPGNCFLASDGSLRLGDFGLSRVSEARSDLSMTHEVATRSYRAPELLLGATHYGGEVDVWSAGCVLAELLRGFGGAVFPGEGDIDQLSMIFTMLGTPTEASWPLVNLLPDWGKIQFASRPPKNWRSLLPHAPPTGLDLLARILVLDPSRRPTAQEALSHPFFLEGQLLV</sequence>
<dbReference type="GO" id="GO:0070985">
    <property type="term" value="C:transcription factor TFIIK complex"/>
    <property type="evidence" value="ECO:0007669"/>
    <property type="project" value="TreeGrafter"/>
</dbReference>
<dbReference type="GO" id="GO:0008353">
    <property type="term" value="F:RNA polymerase II CTD heptapeptide repeat kinase activity"/>
    <property type="evidence" value="ECO:0007669"/>
    <property type="project" value="UniProtKB-EC"/>
</dbReference>
<dbReference type="Gene3D" id="1.10.510.10">
    <property type="entry name" value="Transferase(Phosphotransferase) domain 1"/>
    <property type="match status" value="1"/>
</dbReference>
<dbReference type="PANTHER" id="PTHR24056:SF0">
    <property type="entry name" value="CYCLIN-DEPENDENT KINASE 7"/>
    <property type="match status" value="1"/>
</dbReference>
<dbReference type="InterPro" id="IPR050108">
    <property type="entry name" value="CDK"/>
</dbReference>
<dbReference type="PROSITE" id="PS00107">
    <property type="entry name" value="PROTEIN_KINASE_ATP"/>
    <property type="match status" value="1"/>
</dbReference>
<dbReference type="InterPro" id="IPR008271">
    <property type="entry name" value="Ser/Thr_kinase_AS"/>
</dbReference>
<dbReference type="InterPro" id="IPR011009">
    <property type="entry name" value="Kinase-like_dom_sf"/>
</dbReference>
<feature type="domain" description="Protein kinase" evidence="10">
    <location>
        <begin position="4"/>
        <end position="293"/>
    </location>
</feature>
<evidence type="ECO:0000256" key="2">
    <source>
        <dbReference type="ARBA" id="ARBA00012409"/>
    </source>
</evidence>
<keyword evidence="6" id="KW-0418">Kinase</keyword>
<evidence type="ECO:0000256" key="6">
    <source>
        <dbReference type="ARBA" id="ARBA00022777"/>
    </source>
</evidence>
<evidence type="ECO:0000256" key="7">
    <source>
        <dbReference type="ARBA" id="ARBA00022840"/>
    </source>
</evidence>
<dbReference type="Gene3D" id="3.30.200.20">
    <property type="entry name" value="Phosphorylase Kinase, domain 1"/>
    <property type="match status" value="1"/>
</dbReference>
<dbReference type="PROSITE" id="PS50011">
    <property type="entry name" value="PROTEIN_KINASE_DOM"/>
    <property type="match status" value="1"/>
</dbReference>
<organism evidence="11">
    <name type="scientific">Paratrypanosoma confusum</name>
    <dbReference type="NCBI Taxonomy" id="1470209"/>
    <lineage>
        <taxon>Eukaryota</taxon>
        <taxon>Discoba</taxon>
        <taxon>Euglenozoa</taxon>
        <taxon>Kinetoplastea</taxon>
        <taxon>Metakinetoplastina</taxon>
        <taxon>Trypanosomatida</taxon>
        <taxon>Trypanosomatidae</taxon>
        <taxon>Paratrypanosoma</taxon>
    </lineage>
</organism>
<dbReference type="GO" id="GO:0005737">
    <property type="term" value="C:cytoplasm"/>
    <property type="evidence" value="ECO:0007669"/>
    <property type="project" value="TreeGrafter"/>
</dbReference>
<keyword evidence="3 9" id="KW-0723">Serine/threonine-protein kinase</keyword>
<keyword evidence="7 8" id="KW-0067">ATP-binding</keyword>
<dbReference type="SUPFAM" id="SSF56112">
    <property type="entry name" value="Protein kinase-like (PK-like)"/>
    <property type="match status" value="1"/>
</dbReference>
<dbReference type="GO" id="GO:0004693">
    <property type="term" value="F:cyclin-dependent protein serine/threonine kinase activity"/>
    <property type="evidence" value="ECO:0007669"/>
    <property type="project" value="TreeGrafter"/>
</dbReference>
<evidence type="ECO:0000313" key="11">
    <source>
        <dbReference type="EMBL" id="AGG11581.1"/>
    </source>
</evidence>
<keyword evidence="4" id="KW-0808">Transferase</keyword>
<feature type="non-terminal residue" evidence="11">
    <location>
        <position position="300"/>
    </location>
</feature>
<evidence type="ECO:0000256" key="9">
    <source>
        <dbReference type="RuleBase" id="RU000304"/>
    </source>
</evidence>
<dbReference type="InterPro" id="IPR017441">
    <property type="entry name" value="Protein_kinase_ATP_BS"/>
</dbReference>
<proteinExistence type="inferred from homology"/>
<dbReference type="VEuPathDB" id="TriTrypDB:PCON_0005050"/>
<reference evidence="11" key="1">
    <citation type="journal article" date="2013" name="Curr. Biol.">
        <title>Paratrypanosoma is a novel early-branching trypanosomatid.</title>
        <authorList>
            <person name="Flegontov P."/>
            <person name="Votypka J."/>
            <person name="Skalicky T."/>
            <person name="Logacheva M.D."/>
            <person name="Penin A.A."/>
            <person name="Tanifuji G."/>
            <person name="Onodera N.T."/>
            <person name="Kondrashov A.S."/>
            <person name="Volf P."/>
            <person name="Archibald J.M."/>
            <person name="Lukes J."/>
        </authorList>
    </citation>
    <scope>NUCLEOTIDE SEQUENCE</scope>
    <source>
        <strain evidence="11">CUL13</strain>
    </source>
</reference>
<feature type="binding site" evidence="8">
    <location>
        <position position="33"/>
    </location>
    <ligand>
        <name>ATP</name>
        <dbReference type="ChEBI" id="CHEBI:30616"/>
    </ligand>
</feature>
<dbReference type="EMBL" id="KC534812">
    <property type="protein sequence ID" value="AGG11581.1"/>
    <property type="molecule type" value="Genomic_DNA"/>
</dbReference>
<dbReference type="Pfam" id="PF00069">
    <property type="entry name" value="Pkinase"/>
    <property type="match status" value="1"/>
</dbReference>
<protein>
    <recommendedName>
        <fullName evidence="2">[RNA-polymerase]-subunit kinase</fullName>
        <ecNumber evidence="2">2.7.11.23</ecNumber>
    </recommendedName>
</protein>